<dbReference type="GO" id="GO:0003677">
    <property type="term" value="F:DNA binding"/>
    <property type="evidence" value="ECO:0007669"/>
    <property type="project" value="InterPro"/>
</dbReference>
<feature type="domain" description="Transposase IS801/IS1294" evidence="1">
    <location>
        <begin position="3"/>
        <end position="31"/>
    </location>
</feature>
<dbReference type="Pfam" id="PF04986">
    <property type="entry name" value="Y2_Tnp"/>
    <property type="match status" value="1"/>
</dbReference>
<comment type="caution">
    <text evidence="2">The sequence shown here is derived from an EMBL/GenBank/DDBJ whole genome shotgun (WGS) entry which is preliminary data.</text>
</comment>
<evidence type="ECO:0000259" key="1">
    <source>
        <dbReference type="Pfam" id="PF04986"/>
    </source>
</evidence>
<dbReference type="GO" id="GO:0006313">
    <property type="term" value="P:DNA transposition"/>
    <property type="evidence" value="ECO:0007669"/>
    <property type="project" value="InterPro"/>
</dbReference>
<name>X1GBV9_9ZZZZ</name>
<proteinExistence type="predicted"/>
<dbReference type="EMBL" id="BARU01018288">
    <property type="protein sequence ID" value="GAH54712.1"/>
    <property type="molecule type" value="Genomic_DNA"/>
</dbReference>
<organism evidence="2">
    <name type="scientific">marine sediment metagenome</name>
    <dbReference type="NCBI Taxonomy" id="412755"/>
    <lineage>
        <taxon>unclassified sequences</taxon>
        <taxon>metagenomes</taxon>
        <taxon>ecological metagenomes</taxon>
    </lineage>
</organism>
<dbReference type="AlphaFoldDB" id="X1GBV9"/>
<reference evidence="2" key="1">
    <citation type="journal article" date="2014" name="Front. Microbiol.">
        <title>High frequency of phylogenetically diverse reductive dehalogenase-homologous genes in deep subseafloor sedimentary metagenomes.</title>
        <authorList>
            <person name="Kawai M."/>
            <person name="Futagami T."/>
            <person name="Toyoda A."/>
            <person name="Takaki Y."/>
            <person name="Nishi S."/>
            <person name="Hori S."/>
            <person name="Arai W."/>
            <person name="Tsubouchi T."/>
            <person name="Morono Y."/>
            <person name="Uchiyama I."/>
            <person name="Ito T."/>
            <person name="Fujiyama A."/>
            <person name="Inagaki F."/>
            <person name="Takami H."/>
        </authorList>
    </citation>
    <scope>NUCLEOTIDE SEQUENCE</scope>
    <source>
        <strain evidence="2">Expedition CK06-06</strain>
    </source>
</reference>
<sequence>MDYLEFIARVTSHIPDKGQVTLRYYGLYSNAHRGKMRKRGVDPSHPPTIEDETPFVPSRGWAEMIRKVYQIDPLICPQCGGRMTIISFIEDHKVIDKIIAHLKLTFHAERPPPPQIVQKELLMAAKERGEYF</sequence>
<dbReference type="InterPro" id="IPR007069">
    <property type="entry name" value="Transposase_32"/>
</dbReference>
<dbReference type="GO" id="GO:0004803">
    <property type="term" value="F:transposase activity"/>
    <property type="evidence" value="ECO:0007669"/>
    <property type="project" value="InterPro"/>
</dbReference>
<accession>X1GBV9</accession>
<protein>
    <recommendedName>
        <fullName evidence="1">Transposase IS801/IS1294 domain-containing protein</fullName>
    </recommendedName>
</protein>
<gene>
    <name evidence="2" type="ORF">S03H2_30242</name>
</gene>
<evidence type="ECO:0000313" key="2">
    <source>
        <dbReference type="EMBL" id="GAH54712.1"/>
    </source>
</evidence>